<dbReference type="InterPro" id="IPR049150">
    <property type="entry name" value="EFR3_HEAT-like_rpt"/>
</dbReference>
<gene>
    <name evidence="6" type="ORF">PHYBLDRAFT_169263</name>
</gene>
<evidence type="ECO:0000256" key="2">
    <source>
        <dbReference type="ARBA" id="ARBA00022692"/>
    </source>
</evidence>
<name>A0A167MJF4_PHYB8</name>
<evidence type="ECO:0000313" key="6">
    <source>
        <dbReference type="EMBL" id="OAD73006.1"/>
    </source>
</evidence>
<proteinExistence type="predicted"/>
<evidence type="ECO:0000259" key="5">
    <source>
        <dbReference type="SMART" id="SM01158"/>
    </source>
</evidence>
<protein>
    <recommendedName>
        <fullName evidence="5">Armadillo-like helical domain-containing protein</fullName>
    </recommendedName>
</protein>
<keyword evidence="7" id="KW-1185">Reference proteome</keyword>
<dbReference type="PANTHER" id="PTHR13608">
    <property type="entry name" value="ARMADILLO-LIKE HELICAL DOMAIN-CONTAINING PROTEIN 3"/>
    <property type="match status" value="1"/>
</dbReference>
<dbReference type="GO" id="GO:0005829">
    <property type="term" value="C:cytosol"/>
    <property type="evidence" value="ECO:0007669"/>
    <property type="project" value="TreeGrafter"/>
</dbReference>
<dbReference type="InterPro" id="IPR013636">
    <property type="entry name" value="ARMH3_C"/>
</dbReference>
<dbReference type="Proteomes" id="UP000077315">
    <property type="component" value="Unassembled WGS sequence"/>
</dbReference>
<dbReference type="SMART" id="SM01158">
    <property type="entry name" value="DUF1741"/>
    <property type="match status" value="1"/>
</dbReference>
<dbReference type="EMBL" id="KV440982">
    <property type="protein sequence ID" value="OAD73006.1"/>
    <property type="molecule type" value="Genomic_DNA"/>
</dbReference>
<dbReference type="SUPFAM" id="SSF48371">
    <property type="entry name" value="ARM repeat"/>
    <property type="match status" value="1"/>
</dbReference>
<evidence type="ECO:0000313" key="7">
    <source>
        <dbReference type="Proteomes" id="UP000077315"/>
    </source>
</evidence>
<dbReference type="InParanoid" id="A0A167MJF4"/>
<dbReference type="Pfam" id="PF08427">
    <property type="entry name" value="ARMH3_C"/>
    <property type="match status" value="1"/>
</dbReference>
<keyword evidence="4" id="KW-0472">Membrane</keyword>
<dbReference type="GO" id="GO:0016020">
    <property type="term" value="C:membrane"/>
    <property type="evidence" value="ECO:0007669"/>
    <property type="project" value="UniProtKB-SubCell"/>
</dbReference>
<evidence type="ECO:0000256" key="1">
    <source>
        <dbReference type="ARBA" id="ARBA00004370"/>
    </source>
</evidence>
<dbReference type="GeneID" id="28996935"/>
<dbReference type="STRING" id="763407.A0A167MJF4"/>
<evidence type="ECO:0000256" key="3">
    <source>
        <dbReference type="ARBA" id="ARBA00022989"/>
    </source>
</evidence>
<dbReference type="VEuPathDB" id="FungiDB:PHYBLDRAFT_169263"/>
<keyword evidence="3" id="KW-1133">Transmembrane helix</keyword>
<comment type="subcellular location">
    <subcellularLocation>
        <location evidence="1">Membrane</location>
    </subcellularLocation>
</comment>
<dbReference type="InterPro" id="IPR039868">
    <property type="entry name" value="ARMD3-like"/>
</dbReference>
<dbReference type="RefSeq" id="XP_018291046.1">
    <property type="nucleotide sequence ID" value="XM_018436029.1"/>
</dbReference>
<dbReference type="InterPro" id="IPR016024">
    <property type="entry name" value="ARM-type_fold"/>
</dbReference>
<dbReference type="OrthoDB" id="2012278at2759"/>
<organism evidence="6 7">
    <name type="scientific">Phycomyces blakesleeanus (strain ATCC 8743b / DSM 1359 / FGSC 10004 / NBRC 33097 / NRRL 1555)</name>
    <dbReference type="NCBI Taxonomy" id="763407"/>
    <lineage>
        <taxon>Eukaryota</taxon>
        <taxon>Fungi</taxon>
        <taxon>Fungi incertae sedis</taxon>
        <taxon>Mucoromycota</taxon>
        <taxon>Mucoromycotina</taxon>
        <taxon>Mucoromycetes</taxon>
        <taxon>Mucorales</taxon>
        <taxon>Phycomycetaceae</taxon>
        <taxon>Phycomyces</taxon>
    </lineage>
</organism>
<feature type="domain" description="Armadillo-like helical" evidence="5">
    <location>
        <begin position="1185"/>
        <end position="1424"/>
    </location>
</feature>
<dbReference type="Pfam" id="PF21072">
    <property type="entry name" value="EFR3"/>
    <property type="match status" value="1"/>
</dbReference>
<reference evidence="7" key="1">
    <citation type="submission" date="2015-06" db="EMBL/GenBank/DDBJ databases">
        <title>Expansion of signal transduction pathways in fungi by whole-genome duplication.</title>
        <authorList>
            <consortium name="DOE Joint Genome Institute"/>
            <person name="Corrochano L.M."/>
            <person name="Kuo A."/>
            <person name="Marcet-Houben M."/>
            <person name="Polaino S."/>
            <person name="Salamov A."/>
            <person name="Villalobos J.M."/>
            <person name="Alvarez M.I."/>
            <person name="Avalos J."/>
            <person name="Benito E.P."/>
            <person name="Benoit I."/>
            <person name="Burger G."/>
            <person name="Camino L.P."/>
            <person name="Canovas D."/>
            <person name="Cerda-Olmedo E."/>
            <person name="Cheng J.-F."/>
            <person name="Dominguez A."/>
            <person name="Elias M."/>
            <person name="Eslava A.P."/>
            <person name="Glaser F."/>
            <person name="Grimwood J."/>
            <person name="Gutierrez G."/>
            <person name="Heitman J."/>
            <person name="Henrissat B."/>
            <person name="Iturriaga E.A."/>
            <person name="Lang B.F."/>
            <person name="Lavin J.L."/>
            <person name="Lee S."/>
            <person name="Li W."/>
            <person name="Lindquist E."/>
            <person name="Lopez-Garcia S."/>
            <person name="Luque E.M."/>
            <person name="Marcos A.T."/>
            <person name="Martin J."/>
            <person name="McCluskey K."/>
            <person name="Medina H.R."/>
            <person name="Miralles-Duran A."/>
            <person name="Miyazaki A."/>
            <person name="Munoz-Torres E."/>
            <person name="Oguiza J.A."/>
            <person name="Ohm R."/>
            <person name="Olmedo M."/>
            <person name="Orejas M."/>
            <person name="Ortiz-Castellanos L."/>
            <person name="Pisabarro A.G."/>
            <person name="Rodriguez-Romero J."/>
            <person name="Ruiz-Herrera J."/>
            <person name="Ruiz-Vazquez R."/>
            <person name="Sanz C."/>
            <person name="Schackwitz W."/>
            <person name="Schmutz J."/>
            <person name="Shahriari M."/>
            <person name="Shelest E."/>
            <person name="Silva-Franco F."/>
            <person name="Soanes D."/>
            <person name="Syed K."/>
            <person name="Tagua V.G."/>
            <person name="Talbot N.J."/>
            <person name="Thon M."/>
            <person name="De vries R.P."/>
            <person name="Wiebenga A."/>
            <person name="Yadav J.S."/>
            <person name="Braun E.L."/>
            <person name="Baker S."/>
            <person name="Garre V."/>
            <person name="Horwitz B."/>
            <person name="Torres-Martinez S."/>
            <person name="Idnurm A."/>
            <person name="Herrera-Estrella A."/>
            <person name="Gabaldon T."/>
            <person name="Grigoriev I.V."/>
        </authorList>
    </citation>
    <scope>NUCLEOTIDE SEQUENCE [LARGE SCALE GENOMIC DNA]</scope>
    <source>
        <strain evidence="7">NRRL 1555(-)</strain>
    </source>
</reference>
<dbReference type="PANTHER" id="PTHR13608:SF3">
    <property type="entry name" value="ARMADILLO-LIKE HELICAL DOMAIN-CONTAINING PROTEIN 3"/>
    <property type="match status" value="1"/>
</dbReference>
<sequence>MTDCLGSMLCVHYIKHANLINQCYPDREGEKGPRSSELSYLLFYASNRPVKLTKVGSYLQRKVERDIRKGRRQNNQVSLDILKALIQECHSDLNLFSKYIITILTIILDTRDIDLIDLTCETFIVFCDYHDGTTLGVDQDFTTDFEALIGKFAAFCNYTNADDSVVLRMRYTGYRALQACVTSNALHVSDMNVQLDLIIPPLLTCLSTSAEPIKDLVQVEGSIDIRRSAKDIELNQFIVERLAAQTLSMFYNKPNGPAIRLSLAPVFRFLDGNDMWWPRQFAVSLMEFILNSLQPQHRYLLVSEVLQQLETPKAARYKDASLAAILDVVLGDPIGLVGISVLEVLNAIFGVLIQSIRSHGFREHKPEKTDTQGIYEFTIHRSLVHCIGGLASHTYYQNQQKDMIGYIISKLRVSTTLDTINEMPLETYRRVALVCLDRLLCKSTDEVSLDTWMPALGLFSDKISSTRLAFANTMTRFLSTNLAKNDSKEVFPDYSLRAQQDTIFIHNLHKALLEWSLLTNLTPSDTVAMYRLLCTITRRFGVGGTIQSIPFVFELQKYVQEKKIKTPHLQRTIAAVLVEYLCMVGVFHGIPGLVTCMDAIRQERMVEKEYTTVVWIEAPEEKSVVEFDEVELKNKTPVSHFIDRPKVVELISTDGRLRDKEDTHGLDLEKKLHAVWGSEALMPHEPVFRISVPKDFEEIKPKLEKPWESPCRDAIEPEEKQSIKVENLKEVLVAQLQANENERDTDSIQSVPTAIPVIRSGKDSRKDMRLLLTELNIVPNAQRALVCPDMQRTKPLKEKFVELTQRLFQREHAYTEDPSGFWDVYLLLDVNADCIANIIETMSAEALLACNVNLTLLFEACVDHMDHEQSTSEKMRQLHAMQILACLFRALFAKKRLSYFNIIHLLTRLDKADAVFGALIQRIQRLLLQPSTRSWALVLTLVIVSGNDHVNQSNLNGYFMHHSIVSTLMEIIRDLQANPMQQQDAMMIWSLLSNYNKYEIRNEYLDQLHTCKDTHVLETMMNILQDMLNMMQKYEVKIKYETLKDDEETVPKAMVTFMTRWFSPTHTLPPDIDLPASLEDLPSSESAFLLILYELVCHNPHFIVILARASVSKSSPAEPTLVGSILSFSTYLFQHNRNPRSFLYTRLILLVLLRLSEEDTFLNSMRNETAIMQIRLCRQRPPPLPRIKNPRLFFVIVLDSLLLYIKHNMRKKLDMSTYKVSFSVMHRVLCYLRKHKMRLEYHWMLLWPVLTSMLHFIVAHLEELREREDFGPFLSLFICIINLYITHGETFIADTKSYDTLFYEIIRATDDFNALSQSVNRGSPTKNRGDSNGRSNAVSYSDFGNIRLICNHFNPALEEWQTSHHVKSLTPNQVMNIINENYATLDLAPMDKLESFSIYNEVPAEMGFFRQVLRTVVNDYSKTIVPRLQ</sequence>
<keyword evidence="2" id="KW-0812">Transmembrane</keyword>
<accession>A0A167MJF4</accession>
<evidence type="ECO:0000256" key="4">
    <source>
        <dbReference type="ARBA" id="ARBA00023136"/>
    </source>
</evidence>